<dbReference type="InterPro" id="IPR008978">
    <property type="entry name" value="HSP20-like_chaperone"/>
</dbReference>
<comment type="caution">
    <text evidence="5">The sequence shown here is derived from an EMBL/GenBank/DDBJ whole genome shotgun (WGS) entry which is preliminary data.</text>
</comment>
<dbReference type="InterPro" id="IPR031107">
    <property type="entry name" value="Small_HSP"/>
</dbReference>
<keyword evidence="6" id="KW-1185">Reference proteome</keyword>
<dbReference type="PANTHER" id="PTHR11527">
    <property type="entry name" value="HEAT-SHOCK PROTEIN 20 FAMILY MEMBER"/>
    <property type="match status" value="1"/>
</dbReference>
<evidence type="ECO:0000256" key="2">
    <source>
        <dbReference type="RuleBase" id="RU003616"/>
    </source>
</evidence>
<dbReference type="PROSITE" id="PS51203">
    <property type="entry name" value="CS"/>
    <property type="match status" value="1"/>
</dbReference>
<dbReference type="CDD" id="cd06464">
    <property type="entry name" value="ACD_sHsps-like"/>
    <property type="match status" value="1"/>
</dbReference>
<proteinExistence type="inferred from homology"/>
<accession>A0A3D8P4G5</accession>
<dbReference type="SUPFAM" id="SSF49764">
    <property type="entry name" value="HSP20-like chaperones"/>
    <property type="match status" value="1"/>
</dbReference>
<dbReference type="EMBL" id="QSLN01000012">
    <property type="protein sequence ID" value="RDV82106.1"/>
    <property type="molecule type" value="Genomic_DNA"/>
</dbReference>
<dbReference type="PROSITE" id="PS01031">
    <property type="entry name" value="SHSP"/>
    <property type="match status" value="1"/>
</dbReference>
<dbReference type="OrthoDB" id="9811615at2"/>
<protein>
    <submittedName>
        <fullName evidence="5">Hsp20/alpha crystallin family protein</fullName>
    </submittedName>
</protein>
<feature type="domain" description="CS" evidence="4">
    <location>
        <begin position="41"/>
        <end position="148"/>
    </location>
</feature>
<evidence type="ECO:0000259" key="3">
    <source>
        <dbReference type="PROSITE" id="PS01031"/>
    </source>
</evidence>
<organism evidence="5 6">
    <name type="scientific">Ammonifex thiophilus</name>
    <dbReference type="NCBI Taxonomy" id="444093"/>
    <lineage>
        <taxon>Bacteria</taxon>
        <taxon>Bacillati</taxon>
        <taxon>Bacillota</taxon>
        <taxon>Clostridia</taxon>
        <taxon>Thermoanaerobacterales</taxon>
        <taxon>Thermoanaerobacteraceae</taxon>
        <taxon>Ammonifex</taxon>
    </lineage>
</organism>
<dbReference type="Pfam" id="PF00011">
    <property type="entry name" value="HSP20"/>
    <property type="match status" value="1"/>
</dbReference>
<evidence type="ECO:0000256" key="1">
    <source>
        <dbReference type="PROSITE-ProRule" id="PRU00285"/>
    </source>
</evidence>
<sequence>MALRSRRDPYGEITSLREQMNRLWDFLRPALGWRGGSWGEAFTPRVDIYQTEDEVIVTAEIPGLESKDDVEVTVTEDTITLRGEIKRDTSYTQEGVYHAERYYGSFSRTFSLPAEVKPEEARATYHNGVLEVRLPKTEAGRRRWVKVPIQ</sequence>
<dbReference type="Proteomes" id="UP000256329">
    <property type="component" value="Unassembled WGS sequence"/>
</dbReference>
<feature type="domain" description="SHSP" evidence="3">
    <location>
        <begin position="37"/>
        <end position="150"/>
    </location>
</feature>
<comment type="similarity">
    <text evidence="1 2">Belongs to the small heat shock protein (HSP20) family.</text>
</comment>
<evidence type="ECO:0000259" key="4">
    <source>
        <dbReference type="PROSITE" id="PS51203"/>
    </source>
</evidence>
<gene>
    <name evidence="5" type="ORF">DXX99_08135</name>
</gene>
<evidence type="ECO:0000313" key="5">
    <source>
        <dbReference type="EMBL" id="RDV82106.1"/>
    </source>
</evidence>
<dbReference type="RefSeq" id="WP_115792999.1">
    <property type="nucleotide sequence ID" value="NZ_QSLN01000012.1"/>
</dbReference>
<name>A0A3D8P4G5_9THEO</name>
<dbReference type="AlphaFoldDB" id="A0A3D8P4G5"/>
<dbReference type="Gene3D" id="2.60.40.790">
    <property type="match status" value="1"/>
</dbReference>
<reference evidence="5 6" key="1">
    <citation type="submission" date="2018-08" db="EMBL/GenBank/DDBJ databases">
        <title>Form III RuBisCO-mediated autotrophy in Thermodesulfobium bacteria.</title>
        <authorList>
            <person name="Toshchakov S.V."/>
            <person name="Kublanov I.V."/>
            <person name="Frolov E."/>
            <person name="Bonch-Osmolovskaya E.A."/>
            <person name="Tourova T.P."/>
            <person name="Chernych N.A."/>
            <person name="Lebedinsky A.V."/>
        </authorList>
    </citation>
    <scope>NUCLEOTIDE SEQUENCE [LARGE SCALE GENOMIC DNA]</scope>
    <source>
        <strain evidence="5 6">SR</strain>
    </source>
</reference>
<dbReference type="InterPro" id="IPR007052">
    <property type="entry name" value="CS_dom"/>
</dbReference>
<dbReference type="InterPro" id="IPR002068">
    <property type="entry name" value="A-crystallin/Hsp20_dom"/>
</dbReference>
<evidence type="ECO:0000313" key="6">
    <source>
        <dbReference type="Proteomes" id="UP000256329"/>
    </source>
</evidence>